<proteinExistence type="predicted"/>
<accession>A0A4Z2J0D3</accession>
<dbReference type="Proteomes" id="UP000314294">
    <property type="component" value="Unassembled WGS sequence"/>
</dbReference>
<evidence type="ECO:0000313" key="1">
    <source>
        <dbReference type="EMBL" id="TNN83477.1"/>
    </source>
</evidence>
<comment type="caution">
    <text evidence="1">The sequence shown here is derived from an EMBL/GenBank/DDBJ whole genome shotgun (WGS) entry which is preliminary data.</text>
</comment>
<evidence type="ECO:0000313" key="2">
    <source>
        <dbReference type="Proteomes" id="UP000314294"/>
    </source>
</evidence>
<dbReference type="AlphaFoldDB" id="A0A4Z2J0D3"/>
<name>A0A4Z2J0D3_9TELE</name>
<sequence length="96" mass="9874">MRKSGSMAALPRLFLECCAGPVGHIFSLFSASRRNSFGELETSTRVKVRGFSVASEAAPRSSVWAPVGSVVPVVPVVPSAAGCGCSYPATTLSTVA</sequence>
<reference evidence="1 2" key="1">
    <citation type="submission" date="2019-03" db="EMBL/GenBank/DDBJ databases">
        <title>First draft genome of Liparis tanakae, snailfish: a comprehensive survey of snailfish specific genes.</title>
        <authorList>
            <person name="Kim W."/>
            <person name="Song I."/>
            <person name="Jeong J.-H."/>
            <person name="Kim D."/>
            <person name="Kim S."/>
            <person name="Ryu S."/>
            <person name="Song J.Y."/>
            <person name="Lee S.K."/>
        </authorList>
    </citation>
    <scope>NUCLEOTIDE SEQUENCE [LARGE SCALE GENOMIC DNA]</scope>
    <source>
        <tissue evidence="1">Muscle</tissue>
    </source>
</reference>
<gene>
    <name evidence="1" type="ORF">EYF80_006458</name>
</gene>
<keyword evidence="2" id="KW-1185">Reference proteome</keyword>
<dbReference type="EMBL" id="SRLO01000033">
    <property type="protein sequence ID" value="TNN83477.1"/>
    <property type="molecule type" value="Genomic_DNA"/>
</dbReference>
<organism evidence="1 2">
    <name type="scientific">Liparis tanakae</name>
    <name type="common">Tanaka's snailfish</name>
    <dbReference type="NCBI Taxonomy" id="230148"/>
    <lineage>
        <taxon>Eukaryota</taxon>
        <taxon>Metazoa</taxon>
        <taxon>Chordata</taxon>
        <taxon>Craniata</taxon>
        <taxon>Vertebrata</taxon>
        <taxon>Euteleostomi</taxon>
        <taxon>Actinopterygii</taxon>
        <taxon>Neopterygii</taxon>
        <taxon>Teleostei</taxon>
        <taxon>Neoteleostei</taxon>
        <taxon>Acanthomorphata</taxon>
        <taxon>Eupercaria</taxon>
        <taxon>Perciformes</taxon>
        <taxon>Cottioidei</taxon>
        <taxon>Cottales</taxon>
        <taxon>Liparidae</taxon>
        <taxon>Liparis</taxon>
    </lineage>
</organism>
<protein>
    <submittedName>
        <fullName evidence="1">Uncharacterized protein</fullName>
    </submittedName>
</protein>